<proteinExistence type="predicted"/>
<name>Q7MRI4_WOLSU</name>
<sequence length="80" mass="9322">METQSDQIEAQEERSKLLTARFYEVLEGLGVNTADISREQIMKIHCIFDGWKKSLKESCRIEVCFDLYTRSYDVVVIAEN</sequence>
<organism evidence="2">
    <name type="scientific">Wolinella succinogenes (strain ATCC 29543 / DSM 1740 / CCUG 13145 / JCM 31913 / LMG 7466 / NCTC 11488 / FDC 602W)</name>
    <name type="common">Vibrio succinogenes</name>
    <dbReference type="NCBI Taxonomy" id="273121"/>
    <lineage>
        <taxon>Bacteria</taxon>
        <taxon>Pseudomonadati</taxon>
        <taxon>Campylobacterota</taxon>
        <taxon>Epsilonproteobacteria</taxon>
        <taxon>Campylobacterales</taxon>
        <taxon>Helicobacteraceae</taxon>
        <taxon>Wolinella</taxon>
    </lineage>
</organism>
<dbReference type="HOGENOM" id="CLU_2588842_0_0_7"/>
<accession>Q7MRI4</accession>
<protein>
    <submittedName>
        <fullName evidence="1">Uncharacterized protein</fullName>
    </submittedName>
</protein>
<dbReference type="EMBL" id="BX571660">
    <property type="protein sequence ID" value="CAE10401.1"/>
    <property type="molecule type" value="Genomic_DNA"/>
</dbReference>
<dbReference type="AlphaFoldDB" id="Q7MRI4"/>
<evidence type="ECO:0000313" key="2">
    <source>
        <dbReference type="Proteomes" id="UP000000422"/>
    </source>
</evidence>
<reference evidence="1 2" key="1">
    <citation type="journal article" date="2003" name="Proc. Natl. Acad. Sci. U.S.A.">
        <title>Complete genome sequence and analysis of Wolinella succinogenes.</title>
        <authorList>
            <person name="Baar C."/>
            <person name="Eppinger M."/>
            <person name="Raddatz G."/>
            <person name="Simon JM."/>
            <person name="Lanz C."/>
            <person name="Klimmek O."/>
            <person name="Nandakumar R."/>
            <person name="Gross R."/>
            <person name="Rosinus A."/>
            <person name="Keller H."/>
            <person name="Jagtap P."/>
            <person name="Linke B."/>
            <person name="Meyer F."/>
            <person name="Lederer H."/>
            <person name="Schuster S.C."/>
        </authorList>
    </citation>
    <scope>NUCLEOTIDE SEQUENCE [LARGE SCALE GENOMIC DNA]</scope>
    <source>
        <strain evidence="2">ATCC 29543 / DSM 1740 / CCUG 13145 / JCM 31913 / LMG 7466 / NCTC 11488 / FDC 602W</strain>
    </source>
</reference>
<dbReference type="STRING" id="273121.WS1326"/>
<keyword evidence="2" id="KW-1185">Reference proteome</keyword>
<dbReference type="Proteomes" id="UP000000422">
    <property type="component" value="Chromosome"/>
</dbReference>
<dbReference type="RefSeq" id="WP_011139187.1">
    <property type="nucleotide sequence ID" value="NC_005090.1"/>
</dbReference>
<evidence type="ECO:0000313" key="1">
    <source>
        <dbReference type="EMBL" id="CAE10401.1"/>
    </source>
</evidence>
<dbReference type="KEGG" id="wsu:WS1326"/>
<gene>
    <name evidence="1" type="ordered locus">WS1326</name>
</gene>